<gene>
    <name evidence="2" type="ORF">FA13DRAFT_1722652</name>
</gene>
<sequence>MQEVLNASVACFYKTAVIDVPATLSTPHCPTRSQSHTPAFAIEAFPQPCDTQRRKDPGVGRWGALAGLREPATAAVGSGVRKEWGRQAPDRQAGSEYGDGGWIVSAGPPRRAVRGEKRNEEATTTEGNKKVHQKGEYPRTTGSMICVRVKVTLLWKTSAITKAKKWLGFQPQEAQIAAQSLVPQNPNSLGYPCERQIEVGEVGSEPEDPESQGDPKEARLGSPLWNGISRGNPNAWVSPVLILSSEREPEGGKGLYASMDLQVRALPLATSRYRE</sequence>
<evidence type="ECO:0000313" key="3">
    <source>
        <dbReference type="Proteomes" id="UP000298030"/>
    </source>
</evidence>
<organism evidence="2 3">
    <name type="scientific">Coprinellus micaceus</name>
    <name type="common">Glistening ink-cap mushroom</name>
    <name type="synonym">Coprinus micaceus</name>
    <dbReference type="NCBI Taxonomy" id="71717"/>
    <lineage>
        <taxon>Eukaryota</taxon>
        <taxon>Fungi</taxon>
        <taxon>Dikarya</taxon>
        <taxon>Basidiomycota</taxon>
        <taxon>Agaricomycotina</taxon>
        <taxon>Agaricomycetes</taxon>
        <taxon>Agaricomycetidae</taxon>
        <taxon>Agaricales</taxon>
        <taxon>Agaricineae</taxon>
        <taxon>Psathyrellaceae</taxon>
        <taxon>Coprinellus</taxon>
    </lineage>
</organism>
<proteinExistence type="predicted"/>
<comment type="caution">
    <text evidence="2">The sequence shown here is derived from an EMBL/GenBank/DDBJ whole genome shotgun (WGS) entry which is preliminary data.</text>
</comment>
<dbReference type="Proteomes" id="UP000298030">
    <property type="component" value="Unassembled WGS sequence"/>
</dbReference>
<accession>A0A4Y7RJ44</accession>
<feature type="compositionally biased region" description="Basic and acidic residues" evidence="1">
    <location>
        <begin position="80"/>
        <end position="89"/>
    </location>
</feature>
<feature type="compositionally biased region" description="Basic and acidic residues" evidence="1">
    <location>
        <begin position="113"/>
        <end position="136"/>
    </location>
</feature>
<dbReference type="EMBL" id="QPFP01000525">
    <property type="protein sequence ID" value="TEB09038.1"/>
    <property type="molecule type" value="Genomic_DNA"/>
</dbReference>
<feature type="region of interest" description="Disordered" evidence="1">
    <location>
        <begin position="77"/>
        <end position="136"/>
    </location>
</feature>
<name>A0A4Y7RJ44_COPMI</name>
<evidence type="ECO:0000313" key="2">
    <source>
        <dbReference type="EMBL" id="TEB09038.1"/>
    </source>
</evidence>
<feature type="region of interest" description="Disordered" evidence="1">
    <location>
        <begin position="202"/>
        <end position="226"/>
    </location>
</feature>
<evidence type="ECO:0000256" key="1">
    <source>
        <dbReference type="SAM" id="MobiDB-lite"/>
    </source>
</evidence>
<dbReference type="AlphaFoldDB" id="A0A4Y7RJ44"/>
<keyword evidence="3" id="KW-1185">Reference proteome</keyword>
<reference evidence="2 3" key="1">
    <citation type="journal article" date="2019" name="Nat. Ecol. Evol.">
        <title>Megaphylogeny resolves global patterns of mushroom evolution.</title>
        <authorList>
            <person name="Varga T."/>
            <person name="Krizsan K."/>
            <person name="Foldi C."/>
            <person name="Dima B."/>
            <person name="Sanchez-Garcia M."/>
            <person name="Sanchez-Ramirez S."/>
            <person name="Szollosi G.J."/>
            <person name="Szarkandi J.G."/>
            <person name="Papp V."/>
            <person name="Albert L."/>
            <person name="Andreopoulos W."/>
            <person name="Angelini C."/>
            <person name="Antonin V."/>
            <person name="Barry K.W."/>
            <person name="Bougher N.L."/>
            <person name="Buchanan P."/>
            <person name="Buyck B."/>
            <person name="Bense V."/>
            <person name="Catcheside P."/>
            <person name="Chovatia M."/>
            <person name="Cooper J."/>
            <person name="Damon W."/>
            <person name="Desjardin D."/>
            <person name="Finy P."/>
            <person name="Geml J."/>
            <person name="Haridas S."/>
            <person name="Hughes K."/>
            <person name="Justo A."/>
            <person name="Karasinski D."/>
            <person name="Kautmanova I."/>
            <person name="Kiss B."/>
            <person name="Kocsube S."/>
            <person name="Kotiranta H."/>
            <person name="LaButti K.M."/>
            <person name="Lechner B.E."/>
            <person name="Liimatainen K."/>
            <person name="Lipzen A."/>
            <person name="Lukacs Z."/>
            <person name="Mihaltcheva S."/>
            <person name="Morgado L.N."/>
            <person name="Niskanen T."/>
            <person name="Noordeloos M.E."/>
            <person name="Ohm R.A."/>
            <person name="Ortiz-Santana B."/>
            <person name="Ovrebo C."/>
            <person name="Racz N."/>
            <person name="Riley R."/>
            <person name="Savchenko A."/>
            <person name="Shiryaev A."/>
            <person name="Soop K."/>
            <person name="Spirin V."/>
            <person name="Szebenyi C."/>
            <person name="Tomsovsky M."/>
            <person name="Tulloss R.E."/>
            <person name="Uehling J."/>
            <person name="Grigoriev I.V."/>
            <person name="Vagvolgyi C."/>
            <person name="Papp T."/>
            <person name="Martin F.M."/>
            <person name="Miettinen O."/>
            <person name="Hibbett D.S."/>
            <person name="Nagy L.G."/>
        </authorList>
    </citation>
    <scope>NUCLEOTIDE SEQUENCE [LARGE SCALE GENOMIC DNA]</scope>
    <source>
        <strain evidence="2 3">FP101781</strain>
    </source>
</reference>
<protein>
    <submittedName>
        <fullName evidence="2">Uncharacterized protein</fullName>
    </submittedName>
</protein>